<dbReference type="EMBL" id="FAVC01000002">
    <property type="protein sequence ID" value="CUU84165.1"/>
    <property type="molecule type" value="Genomic_DNA"/>
</dbReference>
<evidence type="ECO:0000313" key="1">
    <source>
        <dbReference type="EMBL" id="CUU84165.1"/>
    </source>
</evidence>
<proteinExistence type="predicted"/>
<name>A0A9W5ATM5_CAMHY</name>
<organism evidence="1 2">
    <name type="scientific">Campylobacter hyointestinalis subsp. hyointestinalis</name>
    <dbReference type="NCBI Taxonomy" id="91352"/>
    <lineage>
        <taxon>Bacteria</taxon>
        <taxon>Pseudomonadati</taxon>
        <taxon>Campylobacterota</taxon>
        <taxon>Epsilonproteobacteria</taxon>
        <taxon>Campylobacterales</taxon>
        <taxon>Campylobacteraceae</taxon>
        <taxon>Campylobacter</taxon>
    </lineage>
</organism>
<keyword evidence="1" id="KW-0808">Transferase</keyword>
<sequence length="79" mass="9101">MQKVVEIQKLATTELSELGLNTSVLLELMQIKPNKYFEAIYAMRKLCGAVETCKDKNLTKSYKSYIYDYLKVASQNSNR</sequence>
<evidence type="ECO:0000313" key="2">
    <source>
        <dbReference type="Proteomes" id="UP000052245"/>
    </source>
</evidence>
<dbReference type="AlphaFoldDB" id="A0A9W5ATM5"/>
<gene>
    <name evidence="1" type="ORF">ERS739223_01089</name>
</gene>
<dbReference type="RefSeq" id="WP_277934135.1">
    <property type="nucleotide sequence ID" value="NZ_FAUY01000001.1"/>
</dbReference>
<dbReference type="Proteomes" id="UP000052245">
    <property type="component" value="Unassembled WGS sequence"/>
</dbReference>
<dbReference type="GO" id="GO:0016740">
    <property type="term" value="F:transferase activity"/>
    <property type="evidence" value="ECO:0007669"/>
    <property type="project" value="UniProtKB-KW"/>
</dbReference>
<reference evidence="1 2" key="1">
    <citation type="submission" date="2015-11" db="EMBL/GenBank/DDBJ databases">
        <authorList>
            <consortium name="Pathogen Informatics"/>
        </authorList>
    </citation>
    <scope>NUCLEOTIDE SEQUENCE [LARGE SCALE GENOMIC DNA]</scope>
    <source>
        <strain evidence="1 2">007A-0283</strain>
    </source>
</reference>
<comment type="caution">
    <text evidence="1">The sequence shown here is derived from an EMBL/GenBank/DDBJ whole genome shotgun (WGS) entry which is preliminary data.</text>
</comment>
<accession>A0A9W5ATM5</accession>
<protein>
    <submittedName>
        <fullName evidence="1">Phosphoglycerol transferase</fullName>
    </submittedName>
</protein>